<dbReference type="InterPro" id="IPR019734">
    <property type="entry name" value="TPR_rpt"/>
</dbReference>
<dbReference type="Gene3D" id="1.25.40.10">
    <property type="entry name" value="Tetratricopeptide repeat domain"/>
    <property type="match status" value="4"/>
</dbReference>
<dbReference type="SMART" id="SM00028">
    <property type="entry name" value="TPR"/>
    <property type="match status" value="5"/>
</dbReference>
<feature type="repeat" description="TPR" evidence="3">
    <location>
        <begin position="343"/>
        <end position="376"/>
    </location>
</feature>
<feature type="repeat" description="TPR" evidence="3">
    <location>
        <begin position="236"/>
        <end position="269"/>
    </location>
</feature>
<gene>
    <name evidence="5" type="ORF">SAMN05661012_05054</name>
    <name evidence="6" type="ORF">SR876_18855</name>
</gene>
<dbReference type="Pfam" id="PF13432">
    <property type="entry name" value="TPR_16"/>
    <property type="match status" value="2"/>
</dbReference>
<dbReference type="RefSeq" id="WP_072364074.1">
    <property type="nucleotide sequence ID" value="NZ_CBHWAX010000002.1"/>
</dbReference>
<sequence>MHSALKKNETATQCANRLPDFSHFGGALLFLLMGLGFLSACKSSKPATARNTTIYIKDPTILQQRADSLFFAAERSKILGDYRTAITQFSDYLRLIKTNPTAYYELSRLFIEVRNPGYALGFAKKAAGMDTSNKWFQITLADAFGIAGQFDSASAVYGRLATRYPDNDEYLYNKGMFLTKAEQPEAALAVFNQLEKKVGLVEELVIQKERLLLKLDRVDDAAEEIHKLVNQYPGEVRYYLLLADIYNANDRKDEAIALYKSSLKLDSANPRALIALANYAKKNGDHVQYWNYLTRAFANPDYSIDEKVSYVYPYLQMQGSDTTKLREGLQLAQLVIEAHPEEAKAYALQADMYSQANLLDSALYDYKRAVALDSTRYSVWYQLMWIYSRKEDPANLLKVSNLVAQRFPKEFMGHYFQGVANFLLQNYPASIEALNEALVNGNVDKSMRADVYSLLGDAYHATGQHEDSDSSYDRSLVLKPNDATVLNNYSYYLSLRGEQLNKAESMSRHSLELEPGSVNYMDTYAWVMFRMGRYELAKQWMEKALQTAQGKENPGMLEHYGDILFNLHDVDKALEYWRLAKEKGANSVGLARKIAEKRYILATERE</sequence>
<feature type="transmembrane region" description="Helical" evidence="4">
    <location>
        <begin position="21"/>
        <end position="40"/>
    </location>
</feature>
<dbReference type="GO" id="GO:0046813">
    <property type="term" value="P:receptor-mediated virion attachment to host cell"/>
    <property type="evidence" value="ECO:0007669"/>
    <property type="project" value="TreeGrafter"/>
</dbReference>
<keyword evidence="1" id="KW-0677">Repeat</keyword>
<dbReference type="EMBL" id="CP140154">
    <property type="protein sequence ID" value="WQG86981.1"/>
    <property type="molecule type" value="Genomic_DNA"/>
</dbReference>
<dbReference type="InterPro" id="IPR050498">
    <property type="entry name" value="Ycf3"/>
</dbReference>
<organism evidence="5 7">
    <name type="scientific">Chitinophaga sancti</name>
    <dbReference type="NCBI Taxonomy" id="1004"/>
    <lineage>
        <taxon>Bacteria</taxon>
        <taxon>Pseudomonadati</taxon>
        <taxon>Bacteroidota</taxon>
        <taxon>Chitinophagia</taxon>
        <taxon>Chitinophagales</taxon>
        <taxon>Chitinophagaceae</taxon>
        <taxon>Chitinophaga</taxon>
    </lineage>
</organism>
<dbReference type="Proteomes" id="UP001326715">
    <property type="component" value="Chromosome"/>
</dbReference>
<keyword evidence="2 3" id="KW-0802">TPR repeat</keyword>
<dbReference type="PROSITE" id="PS50005">
    <property type="entry name" value="TPR"/>
    <property type="match status" value="3"/>
</dbReference>
<protein>
    <submittedName>
        <fullName evidence="6">Tetratricopeptide repeat protein</fullName>
    </submittedName>
    <submittedName>
        <fullName evidence="5">Tetratricopeptide repeat-containing protein</fullName>
    </submittedName>
</protein>
<evidence type="ECO:0000256" key="4">
    <source>
        <dbReference type="SAM" id="Phobius"/>
    </source>
</evidence>
<keyword evidence="4" id="KW-0472">Membrane</keyword>
<evidence type="ECO:0000256" key="3">
    <source>
        <dbReference type="PROSITE-ProRule" id="PRU00339"/>
    </source>
</evidence>
<keyword evidence="4" id="KW-1133">Transmembrane helix</keyword>
<keyword evidence="8" id="KW-1185">Reference proteome</keyword>
<dbReference type="Pfam" id="PF13181">
    <property type="entry name" value="TPR_8"/>
    <property type="match status" value="1"/>
</dbReference>
<name>A0A1K1SA12_9BACT</name>
<dbReference type="OrthoDB" id="9814220at2"/>
<dbReference type="AlphaFoldDB" id="A0A1K1SA12"/>
<reference evidence="6 8" key="2">
    <citation type="submission" date="2023-11" db="EMBL/GenBank/DDBJ databases">
        <title>MicrobeMod: A computational toolkit for identifying prokaryotic methylation and restriction-modification with nanopore sequencing.</title>
        <authorList>
            <person name="Crits-Christoph A."/>
            <person name="Kang S.C."/>
            <person name="Lee H."/>
            <person name="Ostrov N."/>
        </authorList>
    </citation>
    <scope>NUCLEOTIDE SEQUENCE [LARGE SCALE GENOMIC DNA]</scope>
    <source>
        <strain evidence="6 8">ATCC 23090</strain>
    </source>
</reference>
<dbReference type="EMBL" id="FPIZ01000019">
    <property type="protein sequence ID" value="SFW81142.1"/>
    <property type="molecule type" value="Genomic_DNA"/>
</dbReference>
<dbReference type="SUPFAM" id="SSF48452">
    <property type="entry name" value="TPR-like"/>
    <property type="match status" value="2"/>
</dbReference>
<dbReference type="PANTHER" id="PTHR44858">
    <property type="entry name" value="TETRATRICOPEPTIDE REPEAT PROTEIN 6"/>
    <property type="match status" value="1"/>
</dbReference>
<evidence type="ECO:0000256" key="1">
    <source>
        <dbReference type="ARBA" id="ARBA00022737"/>
    </source>
</evidence>
<evidence type="ECO:0000313" key="6">
    <source>
        <dbReference type="EMBL" id="WQG86981.1"/>
    </source>
</evidence>
<feature type="repeat" description="TPR" evidence="3">
    <location>
        <begin position="449"/>
        <end position="482"/>
    </location>
</feature>
<dbReference type="GO" id="GO:0009279">
    <property type="term" value="C:cell outer membrane"/>
    <property type="evidence" value="ECO:0007669"/>
    <property type="project" value="TreeGrafter"/>
</dbReference>
<evidence type="ECO:0000313" key="5">
    <source>
        <dbReference type="EMBL" id="SFW81142.1"/>
    </source>
</evidence>
<dbReference type="InterPro" id="IPR011990">
    <property type="entry name" value="TPR-like_helical_dom_sf"/>
</dbReference>
<evidence type="ECO:0000313" key="7">
    <source>
        <dbReference type="Proteomes" id="UP000183788"/>
    </source>
</evidence>
<evidence type="ECO:0000313" key="8">
    <source>
        <dbReference type="Proteomes" id="UP001326715"/>
    </source>
</evidence>
<reference evidence="5 7" key="1">
    <citation type="submission" date="2016-11" db="EMBL/GenBank/DDBJ databases">
        <authorList>
            <person name="Jaros S."/>
            <person name="Januszkiewicz K."/>
            <person name="Wedrychowicz H."/>
        </authorList>
    </citation>
    <scope>NUCLEOTIDE SEQUENCE [LARGE SCALE GENOMIC DNA]</scope>
    <source>
        <strain evidence="5 7">DSM 784</strain>
    </source>
</reference>
<dbReference type="PANTHER" id="PTHR44858:SF1">
    <property type="entry name" value="UDP-N-ACETYLGLUCOSAMINE--PEPTIDE N-ACETYLGLUCOSAMINYLTRANSFERASE SPINDLY-RELATED"/>
    <property type="match status" value="1"/>
</dbReference>
<dbReference type="Proteomes" id="UP000183788">
    <property type="component" value="Unassembled WGS sequence"/>
</dbReference>
<evidence type="ECO:0000256" key="2">
    <source>
        <dbReference type="ARBA" id="ARBA00022803"/>
    </source>
</evidence>
<keyword evidence="4" id="KW-0812">Transmembrane</keyword>
<accession>A0A1K1SA12</accession>
<proteinExistence type="predicted"/>
<dbReference type="STRING" id="1004.SAMN05661012_05054"/>